<dbReference type="OrthoDB" id="311172at2759"/>
<dbReference type="PANTHER" id="PTHR43190:SF3">
    <property type="entry name" value="N-ACETYL-D-GLUCOSAMINE KINASE"/>
    <property type="match status" value="1"/>
</dbReference>
<reference evidence="6 7" key="1">
    <citation type="submission" date="2014-04" db="EMBL/GenBank/DDBJ databases">
        <authorList>
            <consortium name="DOE Joint Genome Institute"/>
            <person name="Kuo A."/>
            <person name="Girlanda M."/>
            <person name="Perotto S."/>
            <person name="Kohler A."/>
            <person name="Nagy L.G."/>
            <person name="Floudas D."/>
            <person name="Copeland A."/>
            <person name="Barry K.W."/>
            <person name="Cichocki N."/>
            <person name="Veneault-Fourrey C."/>
            <person name="LaButti K."/>
            <person name="Lindquist E.A."/>
            <person name="Lipzen A."/>
            <person name="Lundell T."/>
            <person name="Morin E."/>
            <person name="Murat C."/>
            <person name="Sun H."/>
            <person name="Tunlid A."/>
            <person name="Henrissat B."/>
            <person name="Grigoriev I.V."/>
            <person name="Hibbett D.S."/>
            <person name="Martin F."/>
            <person name="Nordberg H.P."/>
            <person name="Cantor M.N."/>
            <person name="Hua S.X."/>
        </authorList>
    </citation>
    <scope>NUCLEOTIDE SEQUENCE [LARGE SCALE GENOMIC DNA]</scope>
    <source>
        <strain evidence="6 7">MUT 4182</strain>
    </source>
</reference>
<evidence type="ECO:0000256" key="1">
    <source>
        <dbReference type="ARBA" id="ARBA00006198"/>
    </source>
</evidence>
<name>A0A0C3L534_9AGAM</name>
<dbReference type="STRING" id="1051891.A0A0C3L534"/>
<evidence type="ECO:0000313" key="7">
    <source>
        <dbReference type="Proteomes" id="UP000054248"/>
    </source>
</evidence>
<keyword evidence="7" id="KW-1185">Reference proteome</keyword>
<comment type="similarity">
    <text evidence="1">Belongs to the eukaryotic-type N-acetylglucosamine kinase family.</text>
</comment>
<evidence type="ECO:0000259" key="5">
    <source>
        <dbReference type="Pfam" id="PF01869"/>
    </source>
</evidence>
<protein>
    <recommendedName>
        <fullName evidence="3">N-acetyl-D-glucosamine kinase</fullName>
        <ecNumber evidence="2">2.7.1.59</ecNumber>
    </recommendedName>
    <alternativeName>
        <fullName evidence="4">GlcNAc kinase</fullName>
    </alternativeName>
</protein>
<dbReference type="Gene3D" id="3.30.420.40">
    <property type="match status" value="2"/>
</dbReference>
<dbReference type="EC" id="2.7.1.59" evidence="2"/>
<evidence type="ECO:0000256" key="2">
    <source>
        <dbReference type="ARBA" id="ARBA00012122"/>
    </source>
</evidence>
<sequence length="360" mass="37603">MPDTSLYLCIDCGGSKTAAAIADWNGQILSRGFGGPANYNDAGKAKFIQAVSQATREALAAIPGHERLGIPLPEPVFAGVWIGASGIDRKQDVLDVTPAVSDLLHAEPGPRLSITNDTYLLASPLASYPAADTAIAVIGGTGSNVSAFRRGTNGGLLKELGRCGGWGWILGDEGSGFHVGKETLRTLLAASDYLSVTGNSPLSQTSTAKVQEAVFRHFGISKAYDLFSIVYAAEPTMSVAGTTAAPLGLERKHRIASLAPLVFALAFDSHDECALAILKTTARSLADQIRSVMEAPSSDEDRRIDPSRTILCFGGSLVGVEGYRQLIVDDLKKDGMVFAGAEFVDDVTASGAASLAQACV</sequence>
<dbReference type="InterPro" id="IPR043129">
    <property type="entry name" value="ATPase_NBD"/>
</dbReference>
<dbReference type="HOGENOM" id="CLU_016274_7_0_1"/>
<organism evidence="6 7">
    <name type="scientific">Tulasnella calospora MUT 4182</name>
    <dbReference type="NCBI Taxonomy" id="1051891"/>
    <lineage>
        <taxon>Eukaryota</taxon>
        <taxon>Fungi</taxon>
        <taxon>Dikarya</taxon>
        <taxon>Basidiomycota</taxon>
        <taxon>Agaricomycotina</taxon>
        <taxon>Agaricomycetes</taxon>
        <taxon>Cantharellales</taxon>
        <taxon>Tulasnellaceae</taxon>
        <taxon>Tulasnella</taxon>
    </lineage>
</organism>
<evidence type="ECO:0000256" key="4">
    <source>
        <dbReference type="ARBA" id="ARBA00031123"/>
    </source>
</evidence>
<dbReference type="EMBL" id="KN822989">
    <property type="protein sequence ID" value="KIO28853.1"/>
    <property type="molecule type" value="Genomic_DNA"/>
</dbReference>
<gene>
    <name evidence="6" type="ORF">M407DRAFT_71239</name>
</gene>
<dbReference type="Proteomes" id="UP000054248">
    <property type="component" value="Unassembled WGS sequence"/>
</dbReference>
<evidence type="ECO:0000313" key="6">
    <source>
        <dbReference type="EMBL" id="KIO28853.1"/>
    </source>
</evidence>
<dbReference type="InterPro" id="IPR002731">
    <property type="entry name" value="ATPase_BadF"/>
</dbReference>
<evidence type="ECO:0000256" key="3">
    <source>
        <dbReference type="ARBA" id="ARBA00014974"/>
    </source>
</evidence>
<reference evidence="7" key="2">
    <citation type="submission" date="2015-01" db="EMBL/GenBank/DDBJ databases">
        <title>Evolutionary Origins and Diversification of the Mycorrhizal Mutualists.</title>
        <authorList>
            <consortium name="DOE Joint Genome Institute"/>
            <consortium name="Mycorrhizal Genomics Consortium"/>
            <person name="Kohler A."/>
            <person name="Kuo A."/>
            <person name="Nagy L.G."/>
            <person name="Floudas D."/>
            <person name="Copeland A."/>
            <person name="Barry K.W."/>
            <person name="Cichocki N."/>
            <person name="Veneault-Fourrey C."/>
            <person name="LaButti K."/>
            <person name="Lindquist E.A."/>
            <person name="Lipzen A."/>
            <person name="Lundell T."/>
            <person name="Morin E."/>
            <person name="Murat C."/>
            <person name="Riley R."/>
            <person name="Ohm R."/>
            <person name="Sun H."/>
            <person name="Tunlid A."/>
            <person name="Henrissat B."/>
            <person name="Grigoriev I.V."/>
            <person name="Hibbett D.S."/>
            <person name="Martin F."/>
        </authorList>
    </citation>
    <scope>NUCLEOTIDE SEQUENCE [LARGE SCALE GENOMIC DNA]</scope>
    <source>
        <strain evidence="7">MUT 4182</strain>
    </source>
</reference>
<dbReference type="Pfam" id="PF01869">
    <property type="entry name" value="BcrAD_BadFG"/>
    <property type="match status" value="1"/>
</dbReference>
<feature type="domain" description="ATPase BadF/BadG/BcrA/BcrD type" evidence="5">
    <location>
        <begin position="10"/>
        <end position="334"/>
    </location>
</feature>
<dbReference type="GO" id="GO:0045127">
    <property type="term" value="F:N-acetylglucosamine kinase activity"/>
    <property type="evidence" value="ECO:0007669"/>
    <property type="project" value="UniProtKB-EC"/>
</dbReference>
<dbReference type="InterPro" id="IPR052519">
    <property type="entry name" value="Euk-type_GlcNAc_Kinase"/>
</dbReference>
<proteinExistence type="inferred from homology"/>
<dbReference type="AlphaFoldDB" id="A0A0C3L534"/>
<dbReference type="SUPFAM" id="SSF53067">
    <property type="entry name" value="Actin-like ATPase domain"/>
    <property type="match status" value="2"/>
</dbReference>
<dbReference type="CDD" id="cd24007">
    <property type="entry name" value="ASKHA_NBD_eukNAGK-like"/>
    <property type="match status" value="1"/>
</dbReference>
<dbReference type="PANTHER" id="PTHR43190">
    <property type="entry name" value="N-ACETYL-D-GLUCOSAMINE KINASE"/>
    <property type="match status" value="1"/>
</dbReference>
<accession>A0A0C3L534</accession>